<dbReference type="NCBIfam" id="TIGR00473">
    <property type="entry name" value="pssA"/>
    <property type="match status" value="1"/>
</dbReference>
<dbReference type="AlphaFoldDB" id="A0A0J1IHU6"/>
<evidence type="ECO:0000313" key="18">
    <source>
        <dbReference type="Proteomes" id="UP000036045"/>
    </source>
</evidence>
<comment type="similarity">
    <text evidence="3 15">Belongs to the CDP-alcohol phosphatidyltransferase class-I family.</text>
</comment>
<keyword evidence="13" id="KW-1208">Phospholipid metabolism</keyword>
<name>A0A0J1IHU6_NIACI</name>
<dbReference type="GO" id="GO:0003882">
    <property type="term" value="F:CDP-diacylglycerol-serine O-phosphatidyltransferase activity"/>
    <property type="evidence" value="ECO:0007669"/>
    <property type="project" value="UniProtKB-EC"/>
</dbReference>
<sequence length="173" mass="19320">MFIKNIPNLLTFVNLSFGVLSIVEVINQNYFASAIYIIIAAFIDRYDGRIARRLDVCSEFGKELDSLSDLVSFGIAPALLVYFKFNFDDLGKLRLVGIVALLLYVVSGSYRLAQFNIKEFEGIFRGIPITVAGFILSIYSVIAPSTNNLTLISVISLFAFSYLMVSSIKFKKI</sequence>
<dbReference type="Pfam" id="PF01066">
    <property type="entry name" value="CDP-OH_P_transf"/>
    <property type="match status" value="1"/>
</dbReference>
<dbReference type="PATRIC" id="fig|1397.4.peg.1424"/>
<dbReference type="GO" id="GO:0016020">
    <property type="term" value="C:membrane"/>
    <property type="evidence" value="ECO:0007669"/>
    <property type="project" value="InterPro"/>
</dbReference>
<dbReference type="InterPro" id="IPR004533">
    <property type="entry name" value="CDP-diaglyc--ser_O-PTrfase"/>
</dbReference>
<dbReference type="InterPro" id="IPR050324">
    <property type="entry name" value="CDP-alcohol_PTase-I"/>
</dbReference>
<evidence type="ECO:0000256" key="10">
    <source>
        <dbReference type="ARBA" id="ARBA00023098"/>
    </source>
</evidence>
<comment type="subcellular location">
    <subcellularLocation>
        <location evidence="2">Endomembrane system</location>
        <topology evidence="2">Multi-pass membrane protein</topology>
    </subcellularLocation>
</comment>
<dbReference type="GO" id="GO:0012505">
    <property type="term" value="C:endomembrane system"/>
    <property type="evidence" value="ECO:0007669"/>
    <property type="project" value="UniProtKB-SubCell"/>
</dbReference>
<evidence type="ECO:0000256" key="3">
    <source>
        <dbReference type="ARBA" id="ARBA00010441"/>
    </source>
</evidence>
<protein>
    <recommendedName>
        <fullName evidence="5">CDP-diacylglycerol--serine O-phosphatidyltransferase</fullName>
        <ecNumber evidence="4">2.7.8.8</ecNumber>
    </recommendedName>
    <alternativeName>
        <fullName evidence="14">Phosphatidylserine synthase</fullName>
    </alternativeName>
</protein>
<evidence type="ECO:0000256" key="15">
    <source>
        <dbReference type="RuleBase" id="RU003750"/>
    </source>
</evidence>
<keyword evidence="12" id="KW-0594">Phospholipid biosynthesis</keyword>
<evidence type="ECO:0000256" key="5">
    <source>
        <dbReference type="ARBA" id="ARBA00017171"/>
    </source>
</evidence>
<organism evidence="17 18">
    <name type="scientific">Niallia circulans</name>
    <name type="common">Bacillus circulans</name>
    <dbReference type="NCBI Taxonomy" id="1397"/>
    <lineage>
        <taxon>Bacteria</taxon>
        <taxon>Bacillati</taxon>
        <taxon>Bacillota</taxon>
        <taxon>Bacilli</taxon>
        <taxon>Bacillales</taxon>
        <taxon>Bacillaceae</taxon>
        <taxon>Niallia</taxon>
    </lineage>
</organism>
<keyword evidence="7 15" id="KW-0808">Transferase</keyword>
<gene>
    <name evidence="17" type="ORF">ABW02_16125</name>
</gene>
<reference evidence="17 18" key="1">
    <citation type="submission" date="2015-05" db="EMBL/GenBank/DDBJ databases">
        <title>Whole genome sequence and identification of bacterial endophytes from Costus igneus.</title>
        <authorList>
            <person name="Lee Y.P."/>
            <person name="Gan H.M."/>
            <person name="Eng W."/>
            <person name="Wheatley M.S."/>
            <person name="Caraballo A."/>
            <person name="Polter S."/>
            <person name="Savka M.A."/>
            <person name="Hudson A.O."/>
        </authorList>
    </citation>
    <scope>NUCLEOTIDE SEQUENCE [LARGE SCALE GENOMIC DNA]</scope>
    <source>
        <strain evidence="17 18">RIT379</strain>
    </source>
</reference>
<evidence type="ECO:0000256" key="4">
    <source>
        <dbReference type="ARBA" id="ARBA00013174"/>
    </source>
</evidence>
<keyword evidence="11 16" id="KW-0472">Membrane</keyword>
<evidence type="ECO:0000256" key="1">
    <source>
        <dbReference type="ARBA" id="ARBA00000287"/>
    </source>
</evidence>
<evidence type="ECO:0000256" key="16">
    <source>
        <dbReference type="SAM" id="Phobius"/>
    </source>
</evidence>
<keyword evidence="18" id="KW-1185">Reference proteome</keyword>
<keyword evidence="10" id="KW-0443">Lipid metabolism</keyword>
<dbReference type="GO" id="GO:0008654">
    <property type="term" value="P:phospholipid biosynthetic process"/>
    <property type="evidence" value="ECO:0007669"/>
    <property type="project" value="UniProtKB-KW"/>
</dbReference>
<dbReference type="InterPro" id="IPR000462">
    <property type="entry name" value="CDP-OH_P_trans"/>
</dbReference>
<feature type="transmembrane region" description="Helical" evidence="16">
    <location>
        <begin position="7"/>
        <end position="23"/>
    </location>
</feature>
<feature type="transmembrane region" description="Helical" evidence="16">
    <location>
        <begin position="122"/>
        <end position="142"/>
    </location>
</feature>
<evidence type="ECO:0000313" key="17">
    <source>
        <dbReference type="EMBL" id="KLV25507.1"/>
    </source>
</evidence>
<dbReference type="EMBL" id="LDPH01000016">
    <property type="protein sequence ID" value="KLV25507.1"/>
    <property type="molecule type" value="Genomic_DNA"/>
</dbReference>
<proteinExistence type="inferred from homology"/>
<dbReference type="PANTHER" id="PTHR14269:SF61">
    <property type="entry name" value="CDP-DIACYLGLYCEROL--SERINE O-PHOSPHATIDYLTRANSFERASE"/>
    <property type="match status" value="1"/>
</dbReference>
<comment type="caution">
    <text evidence="17">The sequence shown here is derived from an EMBL/GenBank/DDBJ whole genome shotgun (WGS) entry which is preliminary data.</text>
</comment>
<dbReference type="RefSeq" id="WP_047943311.1">
    <property type="nucleotide sequence ID" value="NZ_LDPH01000016.1"/>
</dbReference>
<keyword evidence="6" id="KW-0444">Lipid biosynthesis</keyword>
<feature type="transmembrane region" description="Helical" evidence="16">
    <location>
        <begin position="148"/>
        <end position="165"/>
    </location>
</feature>
<dbReference type="InterPro" id="IPR048254">
    <property type="entry name" value="CDP_ALCOHOL_P_TRANSF_CS"/>
</dbReference>
<evidence type="ECO:0000256" key="12">
    <source>
        <dbReference type="ARBA" id="ARBA00023209"/>
    </source>
</evidence>
<dbReference type="InterPro" id="IPR043130">
    <property type="entry name" value="CDP-OH_PTrfase_TM_dom"/>
</dbReference>
<keyword evidence="9 16" id="KW-1133">Transmembrane helix</keyword>
<dbReference type="Proteomes" id="UP000036045">
    <property type="component" value="Unassembled WGS sequence"/>
</dbReference>
<dbReference type="EC" id="2.7.8.8" evidence="4"/>
<comment type="catalytic activity">
    <reaction evidence="1">
        <text>a CDP-1,2-diacyl-sn-glycerol + L-serine = a 1,2-diacyl-sn-glycero-3-phospho-L-serine + CMP + H(+)</text>
        <dbReference type="Rhea" id="RHEA:16913"/>
        <dbReference type="ChEBI" id="CHEBI:15378"/>
        <dbReference type="ChEBI" id="CHEBI:33384"/>
        <dbReference type="ChEBI" id="CHEBI:57262"/>
        <dbReference type="ChEBI" id="CHEBI:58332"/>
        <dbReference type="ChEBI" id="CHEBI:60377"/>
        <dbReference type="EC" id="2.7.8.8"/>
    </reaction>
</comment>
<dbReference type="PANTHER" id="PTHR14269">
    <property type="entry name" value="CDP-DIACYLGLYCEROL--GLYCEROL-3-PHOSPHATE 3-PHOSPHATIDYLTRANSFERASE-RELATED"/>
    <property type="match status" value="1"/>
</dbReference>
<evidence type="ECO:0000256" key="13">
    <source>
        <dbReference type="ARBA" id="ARBA00023264"/>
    </source>
</evidence>
<evidence type="ECO:0000256" key="14">
    <source>
        <dbReference type="ARBA" id="ARBA00032361"/>
    </source>
</evidence>
<dbReference type="PROSITE" id="PS00379">
    <property type="entry name" value="CDP_ALCOHOL_P_TRANSF"/>
    <property type="match status" value="1"/>
</dbReference>
<evidence type="ECO:0000256" key="6">
    <source>
        <dbReference type="ARBA" id="ARBA00022516"/>
    </source>
</evidence>
<evidence type="ECO:0000256" key="8">
    <source>
        <dbReference type="ARBA" id="ARBA00022692"/>
    </source>
</evidence>
<accession>A0A0J1IHU6</accession>
<evidence type="ECO:0000256" key="2">
    <source>
        <dbReference type="ARBA" id="ARBA00004127"/>
    </source>
</evidence>
<evidence type="ECO:0000256" key="7">
    <source>
        <dbReference type="ARBA" id="ARBA00022679"/>
    </source>
</evidence>
<evidence type="ECO:0000256" key="11">
    <source>
        <dbReference type="ARBA" id="ARBA00023136"/>
    </source>
</evidence>
<evidence type="ECO:0000256" key="9">
    <source>
        <dbReference type="ARBA" id="ARBA00022989"/>
    </source>
</evidence>
<keyword evidence="8 16" id="KW-0812">Transmembrane</keyword>
<dbReference type="Gene3D" id="1.20.120.1760">
    <property type="match status" value="1"/>
</dbReference>
<dbReference type="OrthoDB" id="9777147at2"/>
<feature type="transmembrane region" description="Helical" evidence="16">
    <location>
        <begin position="91"/>
        <end position="110"/>
    </location>
</feature>